<name>A0A484IDC0_9ARCH</name>
<gene>
    <name evidence="1" type="ORF">NFRAN_2405</name>
</gene>
<accession>A0A484IDC0</accession>
<proteinExistence type="predicted"/>
<dbReference type="AlphaFoldDB" id="A0A484IDC0"/>
<sequence>MSVTKTQYHSSSYCGKIRAKIDISEIIKFLQVLTVLNFMFIPPDPYTVRELNPHAPRLLLRSIPNYHILSTNKHT</sequence>
<dbReference type="Proteomes" id="UP000294299">
    <property type="component" value="Chromosome NFRAN"/>
</dbReference>
<evidence type="ECO:0000313" key="2">
    <source>
        <dbReference type="Proteomes" id="UP000294299"/>
    </source>
</evidence>
<keyword evidence="2" id="KW-1185">Reference proteome</keyword>
<reference evidence="1 2" key="1">
    <citation type="submission" date="2019-02" db="EMBL/GenBank/DDBJ databases">
        <authorList>
            <person name="Lehtovirta-Morley E L."/>
        </authorList>
    </citation>
    <scope>NUCLEOTIDE SEQUENCE [LARGE SCALE GENOMIC DNA]</scope>
    <source>
        <strain evidence="1">NFRAN1</strain>
    </source>
</reference>
<dbReference type="GeneID" id="55648797"/>
<organism evidence="1 2">
    <name type="scientific">Candidatus Nitrosocosmicus franklandianus</name>
    <dbReference type="NCBI Taxonomy" id="1798806"/>
    <lineage>
        <taxon>Archaea</taxon>
        <taxon>Nitrososphaerota</taxon>
        <taxon>Nitrososphaeria</taxon>
        <taxon>Nitrososphaerales</taxon>
        <taxon>Nitrososphaeraceae</taxon>
        <taxon>Candidatus Nitrosocosmicus</taxon>
    </lineage>
</organism>
<protein>
    <submittedName>
        <fullName evidence="1">Uncharacterized protein</fullName>
    </submittedName>
</protein>
<dbReference type="EMBL" id="LR216287">
    <property type="protein sequence ID" value="VFJ14727.1"/>
    <property type="molecule type" value="Genomic_DNA"/>
</dbReference>
<dbReference type="KEGG" id="nfn:NFRAN_2405"/>
<dbReference type="RefSeq" id="WP_172602277.1">
    <property type="nucleotide sequence ID" value="NZ_LR216287.1"/>
</dbReference>
<evidence type="ECO:0000313" key="1">
    <source>
        <dbReference type="EMBL" id="VFJ14727.1"/>
    </source>
</evidence>